<dbReference type="Proteomes" id="UP000095286">
    <property type="component" value="Unplaced"/>
</dbReference>
<name>A0AC35TQW4_9BILA</name>
<evidence type="ECO:0000313" key="1">
    <source>
        <dbReference type="Proteomes" id="UP000095286"/>
    </source>
</evidence>
<accession>A0AC35TQW4</accession>
<evidence type="ECO:0000313" key="2">
    <source>
        <dbReference type="WBParaSite" id="RSKR_0000310300.1"/>
    </source>
</evidence>
<dbReference type="WBParaSite" id="RSKR_0000310300.1">
    <property type="protein sequence ID" value="RSKR_0000310300.1"/>
    <property type="gene ID" value="RSKR_0000310300"/>
</dbReference>
<reference evidence="2" key="1">
    <citation type="submission" date="2016-11" db="UniProtKB">
        <authorList>
            <consortium name="WormBaseParasite"/>
        </authorList>
    </citation>
    <scope>IDENTIFICATION</scope>
    <source>
        <strain evidence="2">KR3021</strain>
    </source>
</reference>
<proteinExistence type="predicted"/>
<organism evidence="1 2">
    <name type="scientific">Rhabditophanes sp. KR3021</name>
    <dbReference type="NCBI Taxonomy" id="114890"/>
    <lineage>
        <taxon>Eukaryota</taxon>
        <taxon>Metazoa</taxon>
        <taxon>Ecdysozoa</taxon>
        <taxon>Nematoda</taxon>
        <taxon>Chromadorea</taxon>
        <taxon>Rhabditida</taxon>
        <taxon>Tylenchina</taxon>
        <taxon>Panagrolaimomorpha</taxon>
        <taxon>Strongyloidoidea</taxon>
        <taxon>Alloionematidae</taxon>
        <taxon>Rhabditophanes</taxon>
    </lineage>
</organism>
<sequence length="857" mass="94824">MDSLNTDGGATSISNKQTHNIMSSSSNNTHQQQANSTNNPTPFPNAASFNRNPQVLIDPNTGQQYIFPSQQPQLYYQPIYIPASANHHGQPAQLYYSGPPQQNNHHQPFLIAAPSGGNYLVQQSPTQNIQQTIQQNGAATDDFNRDNYSRISNSSINSLKDHSDGRGSPRGTVLTTTFAQMRLNKGMTNTTNTSLERVPQSNEEAQQLSRPKLNWNINSTRREGLEADLKSPTSPTKYRRHPFRADQYQPTKLDSPSSPPSEKKKDVFARQVAPQKVTSPVQPVPKSIRLDFDFNAIEPLAKEPAKTPVCRVPPTAFTIIFDEDEEGSPHKKRPKNFEEARLAKLNAKRNKNFAEMTARKEAAANGQDPKRFLLGKLLQGNSNNTKLPLNIVSNSRKQKADTDTLSDAGTYVVNEDNEMVMSRVLDSDEEDSMVHSDSDDGRNSPISNLKKNNRKGSSGSGDSFYSDKTVEDGKKKQPSSPVSSRFASSSNSGSSKVASARSNVVSNNVMTTSVSKAPPKSMNLPSVTVKQTVASKARQAMNDQSLGTKNGPELSRSTARNTVTPTTSTTTSSFRPKRFHSETRADGGRFSMRGQQPAPTPVVTAQIRPPFRTGISTAKPITAASPRDSTEYAAWLRRKDYNPMKAAAEAKKMEKLKQRTDNYSSNRSISFHHGTATKDNVPPQPMSSRFSSSNTKLKKSNSHDMEDSMQTSMDSIHEDDILSSHNFDNSQYNSQSSLNLTKTVDELTSKCQKSIQLIKLCSGHNLSESVENLLEQVVETSNKHDHGDLGVRLENLNAAFDAVQKYLEEHHKERLNSPQVARKNFVTSSINERSRSAEREKVGRSRESSEDSEKITF</sequence>
<protein>
    <submittedName>
        <fullName evidence="2">Uncharacterized protein</fullName>
    </submittedName>
</protein>